<sequence length="295" mass="34318">MDQFFESRYPYNLDGSYLPESPVSSEWTTSHSASTPMTREPSGESSITSRSSELVGTPGSEYGVYSSTWSSMPFDNDDHLWSPASSSNHDITFSSMSYNNPYISDIEYNGNDYNAGDQDAWWPYYDFIVEYNRPPYWRLKAGLQPTDQLPATRAAEDLSATIPRSQANEGVFVCLEKDCTRSFRRKADLERHYSQRHTPADKKAKFPCDWKRCQRSRDAFHRRDHQRDHLREYHHEDLMRRGSSSREDEKWWDSRVIKPDWWRCARCLTRVNVAKHGYTCSECGTSSRLSLHSLA</sequence>
<protein>
    <submittedName>
        <fullName evidence="1">Uncharacterized protein</fullName>
    </submittedName>
</protein>
<organism evidence="1 2">
    <name type="scientific">Nemania bipapillata</name>
    <dbReference type="NCBI Taxonomy" id="110536"/>
    <lineage>
        <taxon>Eukaryota</taxon>
        <taxon>Fungi</taxon>
        <taxon>Dikarya</taxon>
        <taxon>Ascomycota</taxon>
        <taxon>Pezizomycotina</taxon>
        <taxon>Sordariomycetes</taxon>
        <taxon>Xylariomycetidae</taxon>
        <taxon>Xylariales</taxon>
        <taxon>Xylariaceae</taxon>
        <taxon>Nemania</taxon>
    </lineage>
</organism>
<dbReference type="EMBL" id="JAPESX010000422">
    <property type="protein sequence ID" value="KAJ8121390.1"/>
    <property type="molecule type" value="Genomic_DNA"/>
</dbReference>
<evidence type="ECO:0000313" key="2">
    <source>
        <dbReference type="Proteomes" id="UP001153334"/>
    </source>
</evidence>
<accession>A0ACC2J1T1</accession>
<comment type="caution">
    <text evidence="1">The sequence shown here is derived from an EMBL/GenBank/DDBJ whole genome shotgun (WGS) entry which is preliminary data.</text>
</comment>
<dbReference type="Proteomes" id="UP001153334">
    <property type="component" value="Unassembled WGS sequence"/>
</dbReference>
<name>A0ACC2J1T1_9PEZI</name>
<keyword evidence="2" id="KW-1185">Reference proteome</keyword>
<reference evidence="1" key="1">
    <citation type="submission" date="2022-11" db="EMBL/GenBank/DDBJ databases">
        <title>Genome Sequence of Nemania bipapillata.</title>
        <authorList>
            <person name="Buettner E."/>
        </authorList>
    </citation>
    <scope>NUCLEOTIDE SEQUENCE</scope>
    <source>
        <strain evidence="1">CP14</strain>
    </source>
</reference>
<proteinExistence type="predicted"/>
<gene>
    <name evidence="1" type="ORF">ONZ43_g2142</name>
</gene>
<evidence type="ECO:0000313" key="1">
    <source>
        <dbReference type="EMBL" id="KAJ8121390.1"/>
    </source>
</evidence>